<dbReference type="GO" id="GO:0006487">
    <property type="term" value="P:protein N-linked glycosylation"/>
    <property type="evidence" value="ECO:0007669"/>
    <property type="project" value="TreeGrafter"/>
</dbReference>
<keyword evidence="11" id="KW-1185">Reference proteome</keyword>
<sequence>MKLNHNILKYNKYSNRNDDLFKNIFIQTNKSFLIILLLISTLYFYVYPIITFNNSLSNNNKNNSNLYSPTYLNNLKDYNIEYYDLKDSNNQHSDGWNHDERILFLVPLRDASLHLPMFFENLKNITYPHNLIDLSFLVSDTTDSTIKDLKLNLLKIQNDNDLNLHFNNINIYEKNFGQIISQSFTDRHGFNAQGPRRKLMAIARNWLLTISLKPYHSWVYWRDIDVESIPSTIIEDLMHHNKDVIVPNIWRPLPDWLGNEQPYDLNSWKESEGGLDLANKLNEDSVIVEGYNEYKTWRIHLGYLRDPFGDPEIEMELDGIGGVSILSKSTVFQNGAIFPAFSYLKHAETEGFGKLCKKMGYQVIGLPNYVIWHIYEPSIQDLQYMKLMNEEKKNKFKNAKRKKFYDKKLTNSFFEVNKDWKILKFNVFKNTDLERFIDLDWNDIDSYLKFYEESENNIEINYPVNEISYIPSNEIFNSFPINNEINKNKFKFVRFDESENNIINKNSNDQFDENNNLINSNKNEKNRIKIEQKRLQIEEVKKQNEIDIKESRKEIEAEVQKVEEEHIKEVEKVKSKEMTSKELKNELDRLKNVYEQKKKQREEKKLIEETERLNQLAEKRKMEKLLNEKAIQDGKELRKKMAIKKEQQRRNEMFMLRS</sequence>
<organism evidence="10 11">
    <name type="scientific">Pichia californica</name>
    <dbReference type="NCBI Taxonomy" id="460514"/>
    <lineage>
        <taxon>Eukaryota</taxon>
        <taxon>Fungi</taxon>
        <taxon>Dikarya</taxon>
        <taxon>Ascomycota</taxon>
        <taxon>Saccharomycotina</taxon>
        <taxon>Pichiomycetes</taxon>
        <taxon>Pichiales</taxon>
        <taxon>Pichiaceae</taxon>
        <taxon>Pichia</taxon>
    </lineage>
</organism>
<dbReference type="InterPro" id="IPR029044">
    <property type="entry name" value="Nucleotide-diphossugar_trans"/>
</dbReference>
<accession>A0A9P6WNU8</accession>
<evidence type="ECO:0000256" key="2">
    <source>
        <dbReference type="ARBA" id="ARBA00022692"/>
    </source>
</evidence>
<dbReference type="InterPro" id="IPR052086">
    <property type="entry name" value="Mannan_Polymerase_Subunit"/>
</dbReference>
<evidence type="ECO:0000256" key="9">
    <source>
        <dbReference type="SAM" id="Phobius"/>
    </source>
</evidence>
<evidence type="ECO:0000256" key="8">
    <source>
        <dbReference type="SAM" id="Coils"/>
    </source>
</evidence>
<dbReference type="AlphaFoldDB" id="A0A9P6WNU8"/>
<dbReference type="EMBL" id="PUHW01000027">
    <property type="protein sequence ID" value="KAG0690570.1"/>
    <property type="molecule type" value="Genomic_DNA"/>
</dbReference>
<dbReference type="GO" id="GO:0000009">
    <property type="term" value="F:alpha-1,6-mannosyltransferase activity"/>
    <property type="evidence" value="ECO:0007669"/>
    <property type="project" value="TreeGrafter"/>
</dbReference>
<name>A0A9P6WNU8_9ASCO</name>
<evidence type="ECO:0000256" key="1">
    <source>
        <dbReference type="ARBA" id="ARBA00004323"/>
    </source>
</evidence>
<comment type="caution">
    <text evidence="10">The sequence shown here is derived from an EMBL/GenBank/DDBJ whole genome shotgun (WGS) entry which is preliminary data.</text>
</comment>
<evidence type="ECO:0000313" key="10">
    <source>
        <dbReference type="EMBL" id="KAG0690570.1"/>
    </source>
</evidence>
<dbReference type="Proteomes" id="UP000697127">
    <property type="component" value="Unassembled WGS sequence"/>
</dbReference>
<reference evidence="10" key="1">
    <citation type="submission" date="2020-11" db="EMBL/GenBank/DDBJ databases">
        <title>Kefir isolates.</title>
        <authorList>
            <person name="Marcisauskas S."/>
            <person name="Kim Y."/>
            <person name="Blasche S."/>
        </authorList>
    </citation>
    <scope>NUCLEOTIDE SEQUENCE</scope>
    <source>
        <strain evidence="10">Olga-1</strain>
    </source>
</reference>
<evidence type="ECO:0000256" key="5">
    <source>
        <dbReference type="ARBA" id="ARBA00023034"/>
    </source>
</evidence>
<dbReference type="Pfam" id="PF03452">
    <property type="entry name" value="Anp1"/>
    <property type="match status" value="1"/>
</dbReference>
<evidence type="ECO:0000256" key="6">
    <source>
        <dbReference type="ARBA" id="ARBA00023136"/>
    </source>
</evidence>
<comment type="similarity">
    <text evidence="7">Belongs to the ANP1/MMN9/VAN1 family.</text>
</comment>
<protein>
    <submittedName>
        <fullName evidence="10">Mannan polymerase II complex anp1 subunit</fullName>
    </submittedName>
</protein>
<feature type="transmembrane region" description="Helical" evidence="9">
    <location>
        <begin position="32"/>
        <end position="50"/>
    </location>
</feature>
<proteinExistence type="inferred from homology"/>
<keyword evidence="8" id="KW-0175">Coiled coil</keyword>
<evidence type="ECO:0000256" key="4">
    <source>
        <dbReference type="ARBA" id="ARBA00022989"/>
    </source>
</evidence>
<keyword evidence="6 9" id="KW-0472">Membrane</keyword>
<keyword evidence="5" id="KW-0333">Golgi apparatus</keyword>
<comment type="subcellular location">
    <subcellularLocation>
        <location evidence="1">Golgi apparatus membrane</location>
        <topology evidence="1">Single-pass type II membrane protein</topology>
    </subcellularLocation>
</comment>
<keyword evidence="4 9" id="KW-1133">Transmembrane helix</keyword>
<dbReference type="PANTHER" id="PTHR43083:SF2">
    <property type="entry name" value="MANNAN POLYMERASE II COMPLEX ANP1 SUBUNIT"/>
    <property type="match status" value="1"/>
</dbReference>
<dbReference type="GO" id="GO:0000032">
    <property type="term" value="P:cell wall mannoprotein biosynthetic process"/>
    <property type="evidence" value="ECO:0007669"/>
    <property type="project" value="TreeGrafter"/>
</dbReference>
<evidence type="ECO:0000256" key="7">
    <source>
        <dbReference type="ARBA" id="ARBA00037964"/>
    </source>
</evidence>
<gene>
    <name evidence="10" type="primary">ANP1_2</name>
    <name evidence="10" type="ORF">C6P40_002440</name>
</gene>
<dbReference type="GO" id="GO:0000136">
    <property type="term" value="C:mannan polymerase complex"/>
    <property type="evidence" value="ECO:0007669"/>
    <property type="project" value="TreeGrafter"/>
</dbReference>
<evidence type="ECO:0000313" key="11">
    <source>
        <dbReference type="Proteomes" id="UP000697127"/>
    </source>
</evidence>
<evidence type="ECO:0000256" key="3">
    <source>
        <dbReference type="ARBA" id="ARBA00022968"/>
    </source>
</evidence>
<feature type="coiled-coil region" evidence="8">
    <location>
        <begin position="514"/>
        <end position="620"/>
    </location>
</feature>
<dbReference type="PANTHER" id="PTHR43083">
    <property type="entry name" value="MANNAN POLYMERASE II"/>
    <property type="match status" value="1"/>
</dbReference>
<dbReference type="Gene3D" id="3.90.550.10">
    <property type="entry name" value="Spore Coat Polysaccharide Biosynthesis Protein SpsA, Chain A"/>
    <property type="match status" value="1"/>
</dbReference>
<keyword evidence="2 9" id="KW-0812">Transmembrane</keyword>
<keyword evidence="3" id="KW-0735">Signal-anchor</keyword>
<dbReference type="FunFam" id="3.90.550.10:FF:000017">
    <property type="entry name" value="Mannan polymerase II complex ANP1 subunit"/>
    <property type="match status" value="1"/>
</dbReference>